<evidence type="ECO:0000313" key="1">
    <source>
        <dbReference type="EMBL" id="KAK4346741.1"/>
    </source>
</evidence>
<organism evidence="1 2">
    <name type="scientific">Anisodus tanguticus</name>
    <dbReference type="NCBI Taxonomy" id="243964"/>
    <lineage>
        <taxon>Eukaryota</taxon>
        <taxon>Viridiplantae</taxon>
        <taxon>Streptophyta</taxon>
        <taxon>Embryophyta</taxon>
        <taxon>Tracheophyta</taxon>
        <taxon>Spermatophyta</taxon>
        <taxon>Magnoliopsida</taxon>
        <taxon>eudicotyledons</taxon>
        <taxon>Gunneridae</taxon>
        <taxon>Pentapetalae</taxon>
        <taxon>asterids</taxon>
        <taxon>lamiids</taxon>
        <taxon>Solanales</taxon>
        <taxon>Solanaceae</taxon>
        <taxon>Solanoideae</taxon>
        <taxon>Hyoscyameae</taxon>
        <taxon>Anisodus</taxon>
    </lineage>
</organism>
<accession>A0AAE1R7U4</accession>
<comment type="caution">
    <text evidence="1">The sequence shown here is derived from an EMBL/GenBank/DDBJ whole genome shotgun (WGS) entry which is preliminary data.</text>
</comment>
<dbReference type="EMBL" id="JAVYJV010000018">
    <property type="protein sequence ID" value="KAK4346741.1"/>
    <property type="molecule type" value="Genomic_DNA"/>
</dbReference>
<name>A0AAE1R7U4_9SOLA</name>
<dbReference type="Proteomes" id="UP001291623">
    <property type="component" value="Unassembled WGS sequence"/>
</dbReference>
<reference evidence="1" key="1">
    <citation type="submission" date="2023-12" db="EMBL/GenBank/DDBJ databases">
        <title>Genome assembly of Anisodus tanguticus.</title>
        <authorList>
            <person name="Wang Y.-J."/>
        </authorList>
    </citation>
    <scope>NUCLEOTIDE SEQUENCE</scope>
    <source>
        <strain evidence="1">KB-2021</strain>
        <tissue evidence="1">Leaf</tissue>
    </source>
</reference>
<sequence length="104" mass="11892">MIYSTSSVFSVRSLHVKFWFRLTSSAIQVDQMVIHSASDRLPMTTLCVSVCVSSTKTTFSKKKSLKFFCSLRCTLSTLIRGKKIMFMMVDLQFRVLASSNKFEE</sequence>
<proteinExistence type="predicted"/>
<dbReference type="AlphaFoldDB" id="A0AAE1R7U4"/>
<keyword evidence="2" id="KW-1185">Reference proteome</keyword>
<evidence type="ECO:0000313" key="2">
    <source>
        <dbReference type="Proteomes" id="UP001291623"/>
    </source>
</evidence>
<gene>
    <name evidence="1" type="ORF">RND71_033080</name>
</gene>
<protein>
    <submittedName>
        <fullName evidence="1">Uncharacterized protein</fullName>
    </submittedName>
</protein>